<evidence type="ECO:0000313" key="15">
    <source>
        <dbReference type="EMBL" id="HCK24099.1"/>
    </source>
</evidence>
<keyword evidence="6 11" id="KW-0798">TonB box</keyword>
<evidence type="ECO:0000259" key="14">
    <source>
        <dbReference type="Pfam" id="PF07715"/>
    </source>
</evidence>
<dbReference type="GO" id="GO:0009279">
    <property type="term" value="C:cell outer membrane"/>
    <property type="evidence" value="ECO:0007669"/>
    <property type="project" value="UniProtKB-SubCell"/>
</dbReference>
<dbReference type="EMBL" id="DPVG01000176">
    <property type="protein sequence ID" value="HCK24099.1"/>
    <property type="molecule type" value="Genomic_DNA"/>
</dbReference>
<evidence type="ECO:0000256" key="8">
    <source>
        <dbReference type="ARBA" id="ARBA00023170"/>
    </source>
</evidence>
<dbReference type="InterPro" id="IPR039426">
    <property type="entry name" value="TonB-dep_rcpt-like"/>
</dbReference>
<dbReference type="InterPro" id="IPR012910">
    <property type="entry name" value="Plug_dom"/>
</dbReference>
<dbReference type="AlphaFoldDB" id="A0A3D2SE05"/>
<reference evidence="15 16" key="1">
    <citation type="journal article" date="2018" name="Nat. Biotechnol.">
        <title>A standardized bacterial taxonomy based on genome phylogeny substantially revises the tree of life.</title>
        <authorList>
            <person name="Parks D.H."/>
            <person name="Chuvochina M."/>
            <person name="Waite D.W."/>
            <person name="Rinke C."/>
            <person name="Skarshewski A."/>
            <person name="Chaumeil P.A."/>
            <person name="Hugenholtz P."/>
        </authorList>
    </citation>
    <scope>NUCLEOTIDE SEQUENCE [LARGE SCALE GENOMIC DNA]</scope>
    <source>
        <strain evidence="15">UBA9667</strain>
    </source>
</reference>
<keyword evidence="7 10" id="KW-0472">Membrane</keyword>
<dbReference type="SUPFAM" id="SSF56935">
    <property type="entry name" value="Porins"/>
    <property type="match status" value="1"/>
</dbReference>
<dbReference type="SUPFAM" id="SSF49464">
    <property type="entry name" value="Carboxypeptidase regulatory domain-like"/>
    <property type="match status" value="1"/>
</dbReference>
<dbReference type="Gene3D" id="2.170.130.10">
    <property type="entry name" value="TonB-dependent receptor, plug domain"/>
    <property type="match status" value="1"/>
</dbReference>
<feature type="chain" id="PRO_5017713390" evidence="12">
    <location>
        <begin position="22"/>
        <end position="742"/>
    </location>
</feature>
<dbReference type="GO" id="GO:0015344">
    <property type="term" value="F:siderophore uptake transmembrane transporter activity"/>
    <property type="evidence" value="ECO:0007669"/>
    <property type="project" value="TreeGrafter"/>
</dbReference>
<feature type="signal peptide" evidence="12">
    <location>
        <begin position="1"/>
        <end position="21"/>
    </location>
</feature>
<keyword evidence="3 10" id="KW-1134">Transmembrane beta strand</keyword>
<evidence type="ECO:0000256" key="12">
    <source>
        <dbReference type="SAM" id="SignalP"/>
    </source>
</evidence>
<dbReference type="Gene3D" id="2.40.170.20">
    <property type="entry name" value="TonB-dependent receptor, beta-barrel domain"/>
    <property type="match status" value="1"/>
</dbReference>
<dbReference type="InterPro" id="IPR000531">
    <property type="entry name" value="Beta-barrel_TonB"/>
</dbReference>
<evidence type="ECO:0000256" key="1">
    <source>
        <dbReference type="ARBA" id="ARBA00004571"/>
    </source>
</evidence>
<evidence type="ECO:0000256" key="2">
    <source>
        <dbReference type="ARBA" id="ARBA00022448"/>
    </source>
</evidence>
<dbReference type="Pfam" id="PF07715">
    <property type="entry name" value="Plug"/>
    <property type="match status" value="1"/>
</dbReference>
<evidence type="ECO:0000256" key="7">
    <source>
        <dbReference type="ARBA" id="ARBA00023136"/>
    </source>
</evidence>
<keyword evidence="8 15" id="KW-0675">Receptor</keyword>
<protein>
    <submittedName>
        <fullName evidence="15">TonB-dependent receptor</fullName>
    </submittedName>
</protein>
<dbReference type="PROSITE" id="PS52016">
    <property type="entry name" value="TONB_DEPENDENT_REC_3"/>
    <property type="match status" value="1"/>
</dbReference>
<keyword evidence="2 10" id="KW-0813">Transport</keyword>
<evidence type="ECO:0000256" key="5">
    <source>
        <dbReference type="ARBA" id="ARBA00022729"/>
    </source>
</evidence>
<organism evidence="15 16">
    <name type="scientific">Bacteroides graminisolvens</name>
    <dbReference type="NCBI Taxonomy" id="477666"/>
    <lineage>
        <taxon>Bacteria</taxon>
        <taxon>Pseudomonadati</taxon>
        <taxon>Bacteroidota</taxon>
        <taxon>Bacteroidia</taxon>
        <taxon>Bacteroidales</taxon>
        <taxon>Bacteroidaceae</taxon>
        <taxon>Bacteroides</taxon>
    </lineage>
</organism>
<feature type="domain" description="TonB-dependent receptor-like beta-barrel" evidence="13">
    <location>
        <begin position="296"/>
        <end position="710"/>
    </location>
</feature>
<dbReference type="PANTHER" id="PTHR30069:SF29">
    <property type="entry name" value="HEMOGLOBIN AND HEMOGLOBIN-HAPTOGLOBIN-BINDING PROTEIN 1-RELATED"/>
    <property type="match status" value="1"/>
</dbReference>
<name>A0A3D2SE05_9BACE</name>
<dbReference type="Pfam" id="PF13715">
    <property type="entry name" value="CarbopepD_reg_2"/>
    <property type="match status" value="1"/>
</dbReference>
<evidence type="ECO:0000256" key="6">
    <source>
        <dbReference type="ARBA" id="ARBA00023077"/>
    </source>
</evidence>
<evidence type="ECO:0000256" key="11">
    <source>
        <dbReference type="RuleBase" id="RU003357"/>
    </source>
</evidence>
<dbReference type="InterPro" id="IPR008969">
    <property type="entry name" value="CarboxyPept-like_regulatory"/>
</dbReference>
<comment type="subcellular location">
    <subcellularLocation>
        <location evidence="1 10">Cell outer membrane</location>
        <topology evidence="1 10">Multi-pass membrane protein</topology>
    </subcellularLocation>
</comment>
<dbReference type="CDD" id="cd01347">
    <property type="entry name" value="ligand_gated_channel"/>
    <property type="match status" value="1"/>
</dbReference>
<dbReference type="GO" id="GO:0044718">
    <property type="term" value="P:siderophore transmembrane transport"/>
    <property type="evidence" value="ECO:0007669"/>
    <property type="project" value="TreeGrafter"/>
</dbReference>
<dbReference type="Proteomes" id="UP000263098">
    <property type="component" value="Unassembled WGS sequence"/>
</dbReference>
<comment type="caution">
    <text evidence="15">The sequence shown here is derived from an EMBL/GenBank/DDBJ whole genome shotgun (WGS) entry which is preliminary data.</text>
</comment>
<evidence type="ECO:0000313" key="16">
    <source>
        <dbReference type="Proteomes" id="UP000263098"/>
    </source>
</evidence>
<dbReference type="Pfam" id="PF00593">
    <property type="entry name" value="TonB_dep_Rec_b-barrel"/>
    <property type="match status" value="1"/>
</dbReference>
<evidence type="ECO:0000259" key="13">
    <source>
        <dbReference type="Pfam" id="PF00593"/>
    </source>
</evidence>
<proteinExistence type="inferred from homology"/>
<feature type="domain" description="TonB-dependent receptor plug" evidence="14">
    <location>
        <begin position="118"/>
        <end position="222"/>
    </location>
</feature>
<evidence type="ECO:0000256" key="10">
    <source>
        <dbReference type="PROSITE-ProRule" id="PRU01360"/>
    </source>
</evidence>
<accession>A0A3D2SE05</accession>
<dbReference type="Gene3D" id="2.60.40.1120">
    <property type="entry name" value="Carboxypeptidase-like, regulatory domain"/>
    <property type="match status" value="1"/>
</dbReference>
<dbReference type="InterPro" id="IPR037066">
    <property type="entry name" value="Plug_dom_sf"/>
</dbReference>
<evidence type="ECO:0000256" key="3">
    <source>
        <dbReference type="ARBA" id="ARBA00022452"/>
    </source>
</evidence>
<keyword evidence="4 10" id="KW-0812">Transmembrane</keyword>
<sequence length="742" mass="82213">MRKKCLLAILVEGCIVMNSFAQVTLSGKVIDAENGLPVRGANIRLEQTTIGCATNAKGEFTLSNVKEGEQVLRVSCLNYAPLSRKISGSNSNLVLKLKNAYINLDQVVVTGTGTHHKLKDTPVPIEVMSAADIKKAGITDFQTAMTMLQPSLSFSTNAMGSYLMMNGLSNKYVLILVNGKKLTGDTSNNIDLSQINMNNVKRIEVLKGAASALYGSDAIAGVINIITDNPKNLITVTSNTKIEERGQFTQGVNVDVNTGKFGSFTSYTRQQSDSWKLNSYDEDGNLTDKLPVNAFYSDVINQKFTYSPTAALSMYAEGGYYDRMMKRPVSAYTYNMKYDAYNLGAGAKYLLGNSSYLSLDLTKNNYVSYYKYLKESGNFKEGDESMTKKQNYYNANLKGVFKHSDAFKSIVGLEYVTDELKRPDASVDESVYTAAAFWQEEINILKNLQAIVGLRYSHHETAGNGFTPKASLMYSLGDFNFRASYAAGFRAPGLDELYYYTFKTKTITAGSAELKPEKSHYGSLNVEYVHNRFTASVNAYVNSIEDMISSKTTALSSMPADQQAAILEKATAVFGATEIKNLKNYKEYKNFDKALVKGFDANLNAALGYGFMLGGGYSFAYARGKDESGWANIERSIRHTGSVTANWAHSWKAYQLNVNLNGRVQSKRFHQSGDLDESAPGFGLWNLNTRHTFDKWDHFILEPGLGVNNIFNYRDDRPYGVNYASLTPGRTVYVSLLLKFKK</sequence>
<evidence type="ECO:0000256" key="4">
    <source>
        <dbReference type="ARBA" id="ARBA00022692"/>
    </source>
</evidence>
<dbReference type="InterPro" id="IPR036942">
    <property type="entry name" value="Beta-barrel_TonB_sf"/>
</dbReference>
<keyword evidence="5 12" id="KW-0732">Signal</keyword>
<keyword evidence="9 10" id="KW-0998">Cell outer membrane</keyword>
<evidence type="ECO:0000256" key="9">
    <source>
        <dbReference type="ARBA" id="ARBA00023237"/>
    </source>
</evidence>
<gene>
    <name evidence="15" type="ORF">DHW31_04815</name>
</gene>
<comment type="similarity">
    <text evidence="10 11">Belongs to the TonB-dependent receptor family.</text>
</comment>
<dbReference type="PANTHER" id="PTHR30069">
    <property type="entry name" value="TONB-DEPENDENT OUTER MEMBRANE RECEPTOR"/>
    <property type="match status" value="1"/>
</dbReference>